<proteinExistence type="predicted"/>
<reference evidence="1" key="1">
    <citation type="submission" date="2018-05" db="EMBL/GenBank/DDBJ databases">
        <authorList>
            <person name="Lanie J.A."/>
            <person name="Ng W.-L."/>
            <person name="Kazmierczak K.M."/>
            <person name="Andrzejewski T.M."/>
            <person name="Davidsen T.M."/>
            <person name="Wayne K.J."/>
            <person name="Tettelin H."/>
            <person name="Glass J.I."/>
            <person name="Rusch D."/>
            <person name="Podicherti R."/>
            <person name="Tsui H.-C.T."/>
            <person name="Winkler M.E."/>
        </authorList>
    </citation>
    <scope>NUCLEOTIDE SEQUENCE</scope>
</reference>
<protein>
    <submittedName>
        <fullName evidence="1">Uncharacterized protein</fullName>
    </submittedName>
</protein>
<evidence type="ECO:0000313" key="1">
    <source>
        <dbReference type="EMBL" id="SVC78654.1"/>
    </source>
</evidence>
<dbReference type="EMBL" id="UINC01110862">
    <property type="protein sequence ID" value="SVC78654.1"/>
    <property type="molecule type" value="Genomic_DNA"/>
</dbReference>
<organism evidence="1">
    <name type="scientific">marine metagenome</name>
    <dbReference type="NCBI Taxonomy" id="408172"/>
    <lineage>
        <taxon>unclassified sequences</taxon>
        <taxon>metagenomes</taxon>
        <taxon>ecological metagenomes</taxon>
    </lineage>
</organism>
<dbReference type="AlphaFoldDB" id="A0A382PZ86"/>
<name>A0A382PZ86_9ZZZZ</name>
<gene>
    <name evidence="1" type="ORF">METZ01_LOCUS331508</name>
</gene>
<feature type="non-terminal residue" evidence="1">
    <location>
        <position position="53"/>
    </location>
</feature>
<accession>A0A382PZ86</accession>
<sequence>MFSQCSTAIYANRDTIACGESLFLQQVGTAGGISGDNFSGSTLSGLWQTVTFG</sequence>